<reference evidence="1" key="2">
    <citation type="journal article" date="2015" name="Data Brief">
        <title>Shoot transcriptome of the giant reed, Arundo donax.</title>
        <authorList>
            <person name="Barrero R.A."/>
            <person name="Guerrero F.D."/>
            <person name="Moolhuijzen P."/>
            <person name="Goolsby J.A."/>
            <person name="Tidwell J."/>
            <person name="Bellgard S.E."/>
            <person name="Bellgard M.I."/>
        </authorList>
    </citation>
    <scope>NUCLEOTIDE SEQUENCE</scope>
    <source>
        <tissue evidence="1">Shoot tissue taken approximately 20 cm above the soil surface</tissue>
    </source>
</reference>
<reference evidence="1" key="1">
    <citation type="submission" date="2014-09" db="EMBL/GenBank/DDBJ databases">
        <authorList>
            <person name="Magalhaes I.L.F."/>
            <person name="Oliveira U."/>
            <person name="Santos F.R."/>
            <person name="Vidigal T.H.D.A."/>
            <person name="Brescovit A.D."/>
            <person name="Santos A.J."/>
        </authorList>
    </citation>
    <scope>NUCLEOTIDE SEQUENCE</scope>
    <source>
        <tissue evidence="1">Shoot tissue taken approximately 20 cm above the soil surface</tissue>
    </source>
</reference>
<proteinExistence type="predicted"/>
<sequence length="59" mass="6634">MKTPMKMGEKINWSSKSRAIAPNAPLVVTNLLKYKYLHVETNYQTNSRIQGALAALTIQ</sequence>
<dbReference type="EMBL" id="GBRH01165458">
    <property type="protein sequence ID" value="JAE32438.1"/>
    <property type="molecule type" value="Transcribed_RNA"/>
</dbReference>
<evidence type="ECO:0000313" key="1">
    <source>
        <dbReference type="EMBL" id="JAE32438.1"/>
    </source>
</evidence>
<name>A0A0A9HHR0_ARUDO</name>
<protein>
    <submittedName>
        <fullName evidence="1">Uncharacterized protein</fullName>
    </submittedName>
</protein>
<dbReference type="AlphaFoldDB" id="A0A0A9HHR0"/>
<accession>A0A0A9HHR0</accession>
<organism evidence="1">
    <name type="scientific">Arundo donax</name>
    <name type="common">Giant reed</name>
    <name type="synonym">Donax arundinaceus</name>
    <dbReference type="NCBI Taxonomy" id="35708"/>
    <lineage>
        <taxon>Eukaryota</taxon>
        <taxon>Viridiplantae</taxon>
        <taxon>Streptophyta</taxon>
        <taxon>Embryophyta</taxon>
        <taxon>Tracheophyta</taxon>
        <taxon>Spermatophyta</taxon>
        <taxon>Magnoliopsida</taxon>
        <taxon>Liliopsida</taxon>
        <taxon>Poales</taxon>
        <taxon>Poaceae</taxon>
        <taxon>PACMAD clade</taxon>
        <taxon>Arundinoideae</taxon>
        <taxon>Arundineae</taxon>
        <taxon>Arundo</taxon>
    </lineage>
</organism>